<comment type="caution">
    <text evidence="1">The sequence shown here is derived from an EMBL/GenBank/DDBJ whole genome shotgun (WGS) entry which is preliminary data.</text>
</comment>
<proteinExistence type="predicted"/>
<sequence length="209" mass="24344">MTSNIFFKAYEKDTTFCDALFFTGYTLRLLDDKKALEFYILADSSYNKSIEFKTNLAAEGLRYGTEKSIRISRKKYSEIIQLFPDSPEGYYGFALTSPILGDTEKGLENINIAIEKYKITNPKLNDDVIVLKGILLSDNEKYEEGLEYLDKVYSIYKKDFNFKVHYSLCLLKVAEAKKDEKMKQKALKIYEKIEDKDQISKEIQEKLIF</sequence>
<dbReference type="PATRIC" id="fig|362413.3.peg.4182"/>
<dbReference type="STRING" id="362413.RC62_4259"/>
<protein>
    <recommendedName>
        <fullName evidence="3">Tetratricopeptide repeat protein</fullName>
    </recommendedName>
</protein>
<dbReference type="Gene3D" id="1.25.40.10">
    <property type="entry name" value="Tetratricopeptide repeat domain"/>
    <property type="match status" value="1"/>
</dbReference>
<evidence type="ECO:0000313" key="1">
    <source>
        <dbReference type="EMBL" id="KQB40886.1"/>
    </source>
</evidence>
<evidence type="ECO:0008006" key="3">
    <source>
        <dbReference type="Google" id="ProtNLM"/>
    </source>
</evidence>
<dbReference type="SUPFAM" id="SSF48452">
    <property type="entry name" value="TPR-like"/>
    <property type="match status" value="1"/>
</dbReference>
<gene>
    <name evidence="1" type="ORF">RC62_4259</name>
</gene>
<accession>A0A0Q0XWT3</accession>
<dbReference type="Proteomes" id="UP000050443">
    <property type="component" value="Unassembled WGS sequence"/>
</dbReference>
<dbReference type="AlphaFoldDB" id="A0A0Q0XWT3"/>
<evidence type="ECO:0000313" key="2">
    <source>
        <dbReference type="Proteomes" id="UP000050443"/>
    </source>
</evidence>
<dbReference type="EMBL" id="JRLF01000009">
    <property type="protein sequence ID" value="KQB40886.1"/>
    <property type="molecule type" value="Genomic_DNA"/>
</dbReference>
<name>A0A0Q0XWT3_9FLAO</name>
<organism evidence="1 2">
    <name type="scientific">Flavobacterium aquidurense</name>
    <dbReference type="NCBI Taxonomy" id="362413"/>
    <lineage>
        <taxon>Bacteria</taxon>
        <taxon>Pseudomonadati</taxon>
        <taxon>Bacteroidota</taxon>
        <taxon>Flavobacteriia</taxon>
        <taxon>Flavobacteriales</taxon>
        <taxon>Flavobacteriaceae</taxon>
        <taxon>Flavobacterium</taxon>
    </lineage>
</organism>
<reference evidence="1 2" key="1">
    <citation type="submission" date="2014-09" db="EMBL/GenBank/DDBJ databases">
        <title>Genome sequence of Flavobacterium aquidurense RC62.</title>
        <authorList>
            <person name="Kim J.F."/>
            <person name="Kwak M.-J."/>
        </authorList>
    </citation>
    <scope>NUCLEOTIDE SEQUENCE [LARGE SCALE GENOMIC DNA]</scope>
    <source>
        <strain evidence="1 2">RC62</strain>
    </source>
</reference>
<dbReference type="InterPro" id="IPR011990">
    <property type="entry name" value="TPR-like_helical_dom_sf"/>
</dbReference>